<dbReference type="GO" id="GO:0006355">
    <property type="term" value="P:regulation of DNA-templated transcription"/>
    <property type="evidence" value="ECO:0007669"/>
    <property type="project" value="InterPro"/>
</dbReference>
<dbReference type="EMBL" id="VRZA01000003">
    <property type="protein sequence ID" value="TXS93727.1"/>
    <property type="molecule type" value="Genomic_DNA"/>
</dbReference>
<dbReference type="Pfam" id="PF00158">
    <property type="entry name" value="Sigma54_activat"/>
    <property type="match status" value="1"/>
</dbReference>
<evidence type="ECO:0000313" key="5">
    <source>
        <dbReference type="EMBL" id="TXS93727.1"/>
    </source>
</evidence>
<dbReference type="Proteomes" id="UP000321039">
    <property type="component" value="Unassembled WGS sequence"/>
</dbReference>
<dbReference type="AlphaFoldDB" id="A0A5C9A292"/>
<dbReference type="GO" id="GO:0005524">
    <property type="term" value="F:ATP binding"/>
    <property type="evidence" value="ECO:0007669"/>
    <property type="project" value="UniProtKB-KW"/>
</dbReference>
<reference evidence="5 6" key="1">
    <citation type="submission" date="2019-08" db="EMBL/GenBank/DDBJ databases">
        <title>Parahaliea maris sp. nov., isolated from the surface seawater.</title>
        <authorList>
            <person name="Liu Y."/>
        </authorList>
    </citation>
    <scope>NUCLEOTIDE SEQUENCE [LARGE SCALE GENOMIC DNA]</scope>
    <source>
        <strain evidence="5 6">HSLHS9</strain>
    </source>
</reference>
<proteinExistence type="predicted"/>
<dbReference type="Gene3D" id="1.10.8.60">
    <property type="match status" value="1"/>
</dbReference>
<name>A0A5C9A292_9GAMM</name>
<dbReference type="Gene3D" id="3.40.50.300">
    <property type="entry name" value="P-loop containing nucleotide triphosphate hydrolases"/>
    <property type="match status" value="1"/>
</dbReference>
<dbReference type="SUPFAM" id="SSF52540">
    <property type="entry name" value="P-loop containing nucleoside triphosphate hydrolases"/>
    <property type="match status" value="1"/>
</dbReference>
<dbReference type="PANTHER" id="PTHR32071">
    <property type="entry name" value="TRANSCRIPTIONAL REGULATORY PROTEIN"/>
    <property type="match status" value="1"/>
</dbReference>
<evidence type="ECO:0000256" key="2">
    <source>
        <dbReference type="ARBA" id="ARBA00022840"/>
    </source>
</evidence>
<evidence type="ECO:0000313" key="6">
    <source>
        <dbReference type="Proteomes" id="UP000321039"/>
    </source>
</evidence>
<protein>
    <recommendedName>
        <fullName evidence="4">Sigma-54 factor interaction domain-containing protein</fullName>
    </recommendedName>
</protein>
<dbReference type="InterPro" id="IPR027417">
    <property type="entry name" value="P-loop_NTPase"/>
</dbReference>
<dbReference type="RefSeq" id="WP_148068071.1">
    <property type="nucleotide sequence ID" value="NZ_VRZA01000003.1"/>
</dbReference>
<gene>
    <name evidence="5" type="ORF">FV139_08785</name>
</gene>
<accession>A0A5C9A292</accession>
<keyword evidence="6" id="KW-1185">Reference proteome</keyword>
<keyword evidence="1" id="KW-0547">Nucleotide-binding</keyword>
<comment type="caution">
    <text evidence="5">The sequence shown here is derived from an EMBL/GenBank/DDBJ whole genome shotgun (WGS) entry which is preliminary data.</text>
</comment>
<dbReference type="PROSITE" id="PS50045">
    <property type="entry name" value="SIGMA54_INTERACT_4"/>
    <property type="match status" value="1"/>
</dbReference>
<dbReference type="InterPro" id="IPR058031">
    <property type="entry name" value="AAA_lid_NorR"/>
</dbReference>
<sequence length="429" mass="47185">MKQQGLWDTEGGAGGQRPGSNTGYVLDNMEGAVDRAAFLAKTHMPIAIIGARGTGKMYVARVVHEEAGGLPGHLVAIDCREFRNCDAANRAIARALKASVGKTLVFKYPHLMCTEAQTRLARQLSTRTVLDTRPPQPLSQARFVALLPDSIERLVRTQQLQERLGSVFAGYPIFVPPIRDRQRAVLRWADKILQQECADRDLAEHRFTPEAERAMLAHTWEGNISEMRQRISDALGSASDAWVSPADLGLLGAAREQQRVLEPIVDGFGGELSNLGRYRPSATEELELGLAEAVHHALSTRACEPLGLWLEDEVVLAVLAQCGGQPPKAARRLQTTSRNVQRWQPRIAERDSERGESMLWKSMDERVRAWLAEAADDATDPLATARTLLLKQLESQGAGVSLKQRAVVLGVSVPTYNKRLREAAVEGSK</sequence>
<evidence type="ECO:0000259" key="4">
    <source>
        <dbReference type="PROSITE" id="PS50045"/>
    </source>
</evidence>
<dbReference type="InterPro" id="IPR002078">
    <property type="entry name" value="Sigma_54_int"/>
</dbReference>
<evidence type="ECO:0000256" key="1">
    <source>
        <dbReference type="ARBA" id="ARBA00022741"/>
    </source>
</evidence>
<organism evidence="5 6">
    <name type="scientific">Parahaliea maris</name>
    <dbReference type="NCBI Taxonomy" id="2716870"/>
    <lineage>
        <taxon>Bacteria</taxon>
        <taxon>Pseudomonadati</taxon>
        <taxon>Pseudomonadota</taxon>
        <taxon>Gammaproteobacteria</taxon>
        <taxon>Cellvibrionales</taxon>
        <taxon>Halieaceae</taxon>
        <taxon>Parahaliea</taxon>
    </lineage>
</organism>
<evidence type="ECO:0000256" key="3">
    <source>
        <dbReference type="SAM" id="MobiDB-lite"/>
    </source>
</evidence>
<dbReference type="Pfam" id="PF25601">
    <property type="entry name" value="AAA_lid_14"/>
    <property type="match status" value="1"/>
</dbReference>
<feature type="region of interest" description="Disordered" evidence="3">
    <location>
        <begin position="1"/>
        <end position="21"/>
    </location>
</feature>
<feature type="domain" description="Sigma-54 factor interaction" evidence="4">
    <location>
        <begin position="29"/>
        <end position="236"/>
    </location>
</feature>
<keyword evidence="2" id="KW-0067">ATP-binding</keyword>